<dbReference type="Proteomes" id="UP000502894">
    <property type="component" value="Chromosome"/>
</dbReference>
<organism evidence="1 2">
    <name type="scientific">Legionella antarctica</name>
    <dbReference type="NCBI Taxonomy" id="2708020"/>
    <lineage>
        <taxon>Bacteria</taxon>
        <taxon>Pseudomonadati</taxon>
        <taxon>Pseudomonadota</taxon>
        <taxon>Gammaproteobacteria</taxon>
        <taxon>Legionellales</taxon>
        <taxon>Legionellaceae</taxon>
        <taxon>Legionella</taxon>
    </lineage>
</organism>
<dbReference type="EMBL" id="AP022839">
    <property type="protein sequence ID" value="BCA95100.1"/>
    <property type="molecule type" value="Genomic_DNA"/>
</dbReference>
<accession>A0A6F8T4L9</accession>
<gene>
    <name evidence="1" type="ORF">TUM19329_14610</name>
</gene>
<dbReference type="KEGG" id="lant:TUM19329_14610"/>
<name>A0A6F8T4L9_9GAMM</name>
<protein>
    <submittedName>
        <fullName evidence="1">Uncharacterized protein</fullName>
    </submittedName>
</protein>
<evidence type="ECO:0000313" key="1">
    <source>
        <dbReference type="EMBL" id="BCA95100.1"/>
    </source>
</evidence>
<keyword evidence="2" id="KW-1185">Reference proteome</keyword>
<dbReference type="Pfam" id="PF24274">
    <property type="entry name" value="NttE"/>
    <property type="match status" value="1"/>
</dbReference>
<reference evidence="1" key="1">
    <citation type="journal article" date="2020" name="Microbiol. Resour. Announc.">
        <title>Complete Genome Sequence of Novel Psychrotolerant Legionella Strain TUM19329, Isolated from Antarctic Lake Sediment.</title>
        <authorList>
            <person name="Shimada S."/>
            <person name="Nakai R."/>
            <person name="Aoki K."/>
            <person name="Shimoeda N."/>
            <person name="Ohno G."/>
            <person name="Miyazaki Y."/>
            <person name="Kudoh S."/>
            <person name="Imura S."/>
            <person name="Watanabe K."/>
            <person name="Ishii Y."/>
            <person name="Tateda K."/>
        </authorList>
    </citation>
    <scope>NUCLEOTIDE SEQUENCE [LARGE SCALE GENOMIC DNA]</scope>
    <source>
        <strain evidence="1">TUM19329</strain>
    </source>
</reference>
<evidence type="ECO:0000313" key="2">
    <source>
        <dbReference type="Proteomes" id="UP000502894"/>
    </source>
</evidence>
<proteinExistence type="predicted"/>
<dbReference type="RefSeq" id="WP_173236791.1">
    <property type="nucleotide sequence ID" value="NZ_AP022839.1"/>
</dbReference>
<dbReference type="AlphaFoldDB" id="A0A6F8T4L9"/>
<sequence>MRHTYFLLPVILPLCAFSQSKVPSDTMIFSENPVSKNTIVRSFSNELESVNKDKQFERSIDMGPHVWNKIKEK</sequence>
<dbReference type="InterPro" id="IPR056213">
    <property type="entry name" value="NttE-like"/>
</dbReference>